<evidence type="ECO:0000256" key="2">
    <source>
        <dbReference type="ARBA" id="ARBA00023002"/>
    </source>
</evidence>
<gene>
    <name evidence="5" type="ORF">GL286_20910</name>
</gene>
<dbReference type="InterPro" id="IPR057326">
    <property type="entry name" value="KR_dom"/>
</dbReference>
<evidence type="ECO:0000259" key="4">
    <source>
        <dbReference type="SMART" id="SM00822"/>
    </source>
</evidence>
<dbReference type="PRINTS" id="PR00080">
    <property type="entry name" value="SDRFAMILY"/>
</dbReference>
<dbReference type="InterPro" id="IPR051911">
    <property type="entry name" value="SDR_oxidoreductase"/>
</dbReference>
<dbReference type="SMART" id="SM00822">
    <property type="entry name" value="PKS_KR"/>
    <property type="match status" value="1"/>
</dbReference>
<dbReference type="InterPro" id="IPR036291">
    <property type="entry name" value="NAD(P)-bd_dom_sf"/>
</dbReference>
<proteinExistence type="inferred from homology"/>
<dbReference type="AlphaFoldDB" id="A0A6L6JDU7"/>
<reference evidence="5 6" key="1">
    <citation type="submission" date="2019-11" db="EMBL/GenBank/DDBJ databases">
        <authorList>
            <person name="Dong K."/>
        </authorList>
    </citation>
    <scope>NUCLEOTIDE SEQUENCE [LARGE SCALE GENOMIC DNA]</scope>
    <source>
        <strain evidence="5 6">NBRC 111993</strain>
    </source>
</reference>
<dbReference type="PROSITE" id="PS00061">
    <property type="entry name" value="ADH_SHORT"/>
    <property type="match status" value="1"/>
</dbReference>
<dbReference type="GO" id="GO:0016491">
    <property type="term" value="F:oxidoreductase activity"/>
    <property type="evidence" value="ECO:0007669"/>
    <property type="project" value="UniProtKB-KW"/>
</dbReference>
<organism evidence="5 6">
    <name type="scientific">Paracoccus aestuariivivens</name>
    <dbReference type="NCBI Taxonomy" id="1820333"/>
    <lineage>
        <taxon>Bacteria</taxon>
        <taxon>Pseudomonadati</taxon>
        <taxon>Pseudomonadota</taxon>
        <taxon>Alphaproteobacteria</taxon>
        <taxon>Rhodobacterales</taxon>
        <taxon>Paracoccaceae</taxon>
        <taxon>Paracoccus</taxon>
    </lineage>
</organism>
<sequence length="274" mass="28665">MANWFITGISRGLGLALAKVLLAEGHRVVGTVRGGLPPIGPSVGTLRVLLADMADGTSVEAAVHEAFRELGRIDVIVNNAGYGLLGAVEASTEDELRHLFEVDVFAPIRVARVALPYLREQGSGHIINITSIAGRAPGPGIALYAAAKHAMEGFSISLAQEVAPLGIRVTALAPGQFRTDFLADSSISISAKEDPAYGPSVGATLSALSQISHNQLGDPELAAAAILAMAKAEIPPMRLLLGSDAAKRARARADADAQEMELWSDLTDSTDFRL</sequence>
<dbReference type="Pfam" id="PF00106">
    <property type="entry name" value="adh_short"/>
    <property type="match status" value="1"/>
</dbReference>
<dbReference type="Proteomes" id="UP000478183">
    <property type="component" value="Unassembled WGS sequence"/>
</dbReference>
<dbReference type="PANTHER" id="PTHR43976">
    <property type="entry name" value="SHORT CHAIN DEHYDROGENASE"/>
    <property type="match status" value="1"/>
</dbReference>
<evidence type="ECO:0000313" key="5">
    <source>
        <dbReference type="EMBL" id="MTH80160.1"/>
    </source>
</evidence>
<dbReference type="EMBL" id="WMIE01000030">
    <property type="protein sequence ID" value="MTH80160.1"/>
    <property type="molecule type" value="Genomic_DNA"/>
</dbReference>
<keyword evidence="6" id="KW-1185">Reference proteome</keyword>
<evidence type="ECO:0000313" key="6">
    <source>
        <dbReference type="Proteomes" id="UP000478183"/>
    </source>
</evidence>
<accession>A0A6L6JDU7</accession>
<name>A0A6L6JDU7_9RHOB</name>
<keyword evidence="2" id="KW-0560">Oxidoreductase</keyword>
<dbReference type="RefSeq" id="WP_155097511.1">
    <property type="nucleotide sequence ID" value="NZ_WMIE01000030.1"/>
</dbReference>
<dbReference type="InterPro" id="IPR020904">
    <property type="entry name" value="Sc_DH/Rdtase_CS"/>
</dbReference>
<dbReference type="Gene3D" id="3.40.50.720">
    <property type="entry name" value="NAD(P)-binding Rossmann-like Domain"/>
    <property type="match status" value="1"/>
</dbReference>
<dbReference type="SUPFAM" id="SSF51735">
    <property type="entry name" value="NAD(P)-binding Rossmann-fold domains"/>
    <property type="match status" value="1"/>
</dbReference>
<comment type="caution">
    <text evidence="5">The sequence shown here is derived from an EMBL/GenBank/DDBJ whole genome shotgun (WGS) entry which is preliminary data.</text>
</comment>
<dbReference type="OrthoDB" id="9793825at2"/>
<protein>
    <submittedName>
        <fullName evidence="5">SDR family NAD(P)-dependent oxidoreductase</fullName>
    </submittedName>
</protein>
<dbReference type="InterPro" id="IPR002347">
    <property type="entry name" value="SDR_fam"/>
</dbReference>
<dbReference type="PANTHER" id="PTHR43976:SF16">
    <property type="entry name" value="SHORT-CHAIN DEHYDROGENASE_REDUCTASE FAMILY PROTEIN"/>
    <property type="match status" value="1"/>
</dbReference>
<evidence type="ECO:0000256" key="3">
    <source>
        <dbReference type="RuleBase" id="RU000363"/>
    </source>
</evidence>
<evidence type="ECO:0000256" key="1">
    <source>
        <dbReference type="ARBA" id="ARBA00006484"/>
    </source>
</evidence>
<feature type="domain" description="Ketoreductase" evidence="4">
    <location>
        <begin position="2"/>
        <end position="175"/>
    </location>
</feature>
<dbReference type="CDD" id="cd05374">
    <property type="entry name" value="17beta-HSD-like_SDR_c"/>
    <property type="match status" value="1"/>
</dbReference>
<dbReference type="PRINTS" id="PR00081">
    <property type="entry name" value="GDHRDH"/>
</dbReference>
<comment type="similarity">
    <text evidence="1 3">Belongs to the short-chain dehydrogenases/reductases (SDR) family.</text>
</comment>